<gene>
    <name evidence="1" type="ORF">MNBD_DELTA03-1331</name>
</gene>
<organism evidence="1">
    <name type="scientific">hydrothermal vent metagenome</name>
    <dbReference type="NCBI Taxonomy" id="652676"/>
    <lineage>
        <taxon>unclassified sequences</taxon>
        <taxon>metagenomes</taxon>
        <taxon>ecological metagenomes</taxon>
    </lineage>
</organism>
<dbReference type="Pfam" id="PF13531">
    <property type="entry name" value="SBP_bac_11"/>
    <property type="match status" value="1"/>
</dbReference>
<name>A0A3B0VN85_9ZZZZ</name>
<protein>
    <submittedName>
        <fullName evidence="1">Uncharacterized protein</fullName>
    </submittedName>
</protein>
<accession>A0A3B0VN85</accession>
<reference evidence="1" key="1">
    <citation type="submission" date="2018-06" db="EMBL/GenBank/DDBJ databases">
        <authorList>
            <person name="Zhirakovskaya E."/>
        </authorList>
    </citation>
    <scope>NUCLEOTIDE SEQUENCE</scope>
</reference>
<dbReference type="EMBL" id="UOEX01000243">
    <property type="protein sequence ID" value="VAW38329.1"/>
    <property type="molecule type" value="Genomic_DNA"/>
</dbReference>
<dbReference type="AlphaFoldDB" id="A0A3B0VN85"/>
<evidence type="ECO:0000313" key="1">
    <source>
        <dbReference type="EMBL" id="VAW38329.1"/>
    </source>
</evidence>
<proteinExistence type="predicted"/>
<sequence length="53" mass="6122">MPKPYQIKVPLEAGLLTTSKHPKLARRFFQYLITAGQEVFRQQGYNVNRGDNT</sequence>
<dbReference type="SUPFAM" id="SSF53850">
    <property type="entry name" value="Periplasmic binding protein-like II"/>
    <property type="match status" value="1"/>
</dbReference>